<reference evidence="2 3" key="1">
    <citation type="submission" date="2019-04" db="EMBL/GenBank/DDBJ databases">
        <title>Friends and foes A comparative genomics study of 23 Aspergillus species from section Flavi.</title>
        <authorList>
            <consortium name="DOE Joint Genome Institute"/>
            <person name="Kjaerbolling I."/>
            <person name="Vesth T."/>
            <person name="Frisvad J.C."/>
            <person name="Nybo J.L."/>
            <person name="Theobald S."/>
            <person name="Kildgaard S."/>
            <person name="Isbrandt T."/>
            <person name="Kuo A."/>
            <person name="Sato A."/>
            <person name="Lyhne E.K."/>
            <person name="Kogle M.E."/>
            <person name="Wiebenga A."/>
            <person name="Kun R.S."/>
            <person name="Lubbers R.J."/>
            <person name="Makela M.R."/>
            <person name="Barry K."/>
            <person name="Chovatia M."/>
            <person name="Clum A."/>
            <person name="Daum C."/>
            <person name="Haridas S."/>
            <person name="He G."/>
            <person name="LaButti K."/>
            <person name="Lipzen A."/>
            <person name="Mondo S."/>
            <person name="Riley R."/>
            <person name="Salamov A."/>
            <person name="Simmons B.A."/>
            <person name="Magnuson J.K."/>
            <person name="Henrissat B."/>
            <person name="Mortensen U.H."/>
            <person name="Larsen T.O."/>
            <person name="Devries R.P."/>
            <person name="Grigoriev I.V."/>
            <person name="Machida M."/>
            <person name="Baker S.E."/>
            <person name="Andersen M.R."/>
        </authorList>
    </citation>
    <scope>NUCLEOTIDE SEQUENCE [LARGE SCALE GENOMIC DNA]</scope>
    <source>
        <strain evidence="2 3">CBS 151.66</strain>
    </source>
</reference>
<name>A0A5N5X5M7_9EURO</name>
<evidence type="ECO:0000256" key="1">
    <source>
        <dbReference type="SAM" id="MobiDB-lite"/>
    </source>
</evidence>
<proteinExistence type="predicted"/>
<dbReference type="EMBL" id="ML732195">
    <property type="protein sequence ID" value="KAB8075367.1"/>
    <property type="molecule type" value="Genomic_DNA"/>
</dbReference>
<protein>
    <submittedName>
        <fullName evidence="2">Uncharacterized protein</fullName>
    </submittedName>
</protein>
<evidence type="ECO:0000313" key="2">
    <source>
        <dbReference type="EMBL" id="KAB8075367.1"/>
    </source>
</evidence>
<feature type="region of interest" description="Disordered" evidence="1">
    <location>
        <begin position="76"/>
        <end position="108"/>
    </location>
</feature>
<keyword evidence="3" id="KW-1185">Reference proteome</keyword>
<dbReference type="OrthoDB" id="4499133at2759"/>
<accession>A0A5N5X5M7</accession>
<gene>
    <name evidence="2" type="ORF">BDV29DRAFT_155721</name>
</gene>
<dbReference type="AlphaFoldDB" id="A0A5N5X5M7"/>
<evidence type="ECO:0000313" key="3">
    <source>
        <dbReference type="Proteomes" id="UP000326565"/>
    </source>
</evidence>
<organism evidence="2 3">
    <name type="scientific">Aspergillus leporis</name>
    <dbReference type="NCBI Taxonomy" id="41062"/>
    <lineage>
        <taxon>Eukaryota</taxon>
        <taxon>Fungi</taxon>
        <taxon>Dikarya</taxon>
        <taxon>Ascomycota</taxon>
        <taxon>Pezizomycotina</taxon>
        <taxon>Eurotiomycetes</taxon>
        <taxon>Eurotiomycetidae</taxon>
        <taxon>Eurotiales</taxon>
        <taxon>Aspergillaceae</taxon>
        <taxon>Aspergillus</taxon>
        <taxon>Aspergillus subgen. Circumdati</taxon>
    </lineage>
</organism>
<dbReference type="Proteomes" id="UP000326565">
    <property type="component" value="Unassembled WGS sequence"/>
</dbReference>
<sequence length="180" mass="19814">MSISRTELKQSVRFFRHASRLNVHTPSVTSNHNVPGRSSLAVISQGKLQKESISRTPDLRRCLGHHGVFRRCMKAAQEATSQPIQAPRGDNGEGATLDNSAKHDSPVPPIHYQITRAIKAMTQRRHAGALNQTANELVQVPAHSPPRKSNVVDSLQYGVKLVFRRKSLSEGKSVRLDTAG</sequence>